<reference evidence="3" key="1">
    <citation type="submission" date="1996-10" db="EMBL/GenBank/DDBJ databases">
        <title>Molecular Characterization of a Gene (LRG5) Involved in Blue Light Signaling in Chlamydomonas.</title>
        <authorList>
            <person name="Gloeckner G."/>
            <person name="Beck C.F."/>
        </authorList>
    </citation>
    <scope>NUCLEOTIDE SEQUENCE</scope>
</reference>
<dbReference type="AlphaFoldDB" id="Q96397"/>
<reference evidence="4" key="3">
    <citation type="journal article" date="1997" name="Plant J.">
        <title>Cloning and characterization of LRG5, a gene involved in blue light signaling in Chlamydomonas gametogenesis.</title>
        <authorList>
            <person name="Glockner G."/>
            <person name="Beck C.F."/>
        </authorList>
    </citation>
    <scope>NUCLEOTIDE SEQUENCE</scope>
</reference>
<evidence type="ECO:0000313" key="4">
    <source>
        <dbReference type="EMBL" id="AAB39840.1"/>
    </source>
</evidence>
<accession>Q96397</accession>
<evidence type="ECO:0000313" key="3">
    <source>
        <dbReference type="EMBL" id="AAB17561.1"/>
    </source>
</evidence>
<feature type="compositionally biased region" description="Low complexity" evidence="1">
    <location>
        <begin position="197"/>
        <end position="215"/>
    </location>
</feature>
<evidence type="ECO:0000256" key="2">
    <source>
        <dbReference type="SAM" id="SignalP"/>
    </source>
</evidence>
<feature type="compositionally biased region" description="Gly residues" evidence="1">
    <location>
        <begin position="162"/>
        <end position="196"/>
    </location>
</feature>
<accession>O04833</accession>
<organism evidence="3">
    <name type="scientific">Chlamydomonas reinhardtii</name>
    <name type="common">Chlamydomonas smithii</name>
    <dbReference type="NCBI Taxonomy" id="3055"/>
    <lineage>
        <taxon>Eukaryota</taxon>
        <taxon>Viridiplantae</taxon>
        <taxon>Chlorophyta</taxon>
        <taxon>core chlorophytes</taxon>
        <taxon>Chlorophyceae</taxon>
        <taxon>CS clade</taxon>
        <taxon>Chlamydomonadales</taxon>
        <taxon>Chlamydomonadaceae</taxon>
        <taxon>Chlamydomonas</taxon>
    </lineage>
</organism>
<accession>O04733</accession>
<gene>
    <name evidence="3" type="primary">LRG5</name>
</gene>
<feature type="compositionally biased region" description="Basic and acidic residues" evidence="1">
    <location>
        <begin position="284"/>
        <end position="307"/>
    </location>
</feature>
<dbReference type="EMBL" id="U73817">
    <property type="protein sequence ID" value="AAB17561.1"/>
    <property type="molecule type" value="mRNA"/>
</dbReference>
<sequence>MLYASLAGVAARLLLAFSGLGRDVLAWRVEVATAANSPLELREGFALYRLGVSLTQALRAVHRRWPMAVRRGTRPRLGCAGRRGGADARPAQHRAGPAHGYASKPRGQAAIQPRPQAGRQSRRRRHRGRQRSLRTAQSRGVGVFAQPLHAHVRRRRHDLPSGGRGCGGGVVWRSDGSGGQPGPGAGAGGAGAGSGDTRGPALRRAAAAAGVPTGGRARGRGHTAAELCCAPASAAAAAGARALGTSGGLAPGLAGEVGQEADAAGDADTDRERQEAAWLSSLPTDEHLARRQAGVEEKGEGQVERRLGRPGLARLKLPNTPTTPITPGGREFPPPSAGGGGGAAAGGAAAGGGKRAKAEFDALTRWLRQPLLPWRHVGSAAAFPGLLVAAGGAGGCVPAARVSAGHWRRRRRCGTAAGGVCAGHSGAAVPAAACSGFRGGRGGGVARVAAGTSRAAGVPRRLQRRWRRRGRGWRRRVRRRRGAGRAVCTAGRCCWMTCLPMWGSGGTWPWRPLMTPSRTCACLPTPCCSRWLRRWRCGWAPGGRWRCSLCSCWRWGCSGRTPLLPTWVWRRRCCRCCRGSRAPRCNWVCCCLPGCCCWGCWARPCAPCGCSMRAPTATSCTPSHCCTARGRCCCWVRCWV</sequence>
<feature type="compositionally biased region" description="Basic residues" evidence="1">
    <location>
        <begin position="120"/>
        <end position="132"/>
    </location>
</feature>
<name>Q96397_CHLRE</name>
<feature type="region of interest" description="Disordered" evidence="1">
    <location>
        <begin position="280"/>
        <end position="351"/>
    </location>
</feature>
<evidence type="ECO:0000256" key="1">
    <source>
        <dbReference type="SAM" id="MobiDB-lite"/>
    </source>
</evidence>
<protein>
    <submittedName>
        <fullName evidence="3 4">LRG5</fullName>
    </submittedName>
</protein>
<feature type="region of interest" description="Disordered" evidence="1">
    <location>
        <begin position="75"/>
        <end position="217"/>
    </location>
</feature>
<dbReference type="EMBL" id="U73818">
    <property type="protein sequence ID" value="AAB39840.1"/>
    <property type="molecule type" value="Genomic_DNA"/>
</dbReference>
<feature type="compositionally biased region" description="Gly residues" evidence="1">
    <location>
        <begin position="337"/>
        <end position="351"/>
    </location>
</feature>
<dbReference type="PIR" id="T08179">
    <property type="entry name" value="T08179"/>
</dbReference>
<dbReference type="ExpressionAtlas" id="Q96397">
    <property type="expression patterns" value="baseline"/>
</dbReference>
<feature type="signal peptide" evidence="2">
    <location>
        <begin position="1"/>
        <end position="26"/>
    </location>
</feature>
<keyword evidence="2" id="KW-0732">Signal</keyword>
<feature type="compositionally biased region" description="Low complexity" evidence="1">
    <location>
        <begin position="318"/>
        <end position="327"/>
    </location>
</feature>
<reference evidence="4" key="2">
    <citation type="submission" date="1996-10" db="EMBL/GenBank/DDBJ databases">
        <authorList>
            <person name="Gloeckner G."/>
            <person name="Beck C.F."/>
        </authorList>
    </citation>
    <scope>NUCLEOTIDE SEQUENCE</scope>
</reference>
<feature type="chain" id="PRO_5010977218" evidence="2">
    <location>
        <begin position="27"/>
        <end position="640"/>
    </location>
</feature>
<proteinExistence type="evidence at transcript level"/>